<comment type="caution">
    <text evidence="1">The sequence shown here is derived from an EMBL/GenBank/DDBJ whole genome shotgun (WGS) entry which is preliminary data.</text>
</comment>
<keyword evidence="2" id="KW-1185">Reference proteome</keyword>
<evidence type="ECO:0000313" key="1">
    <source>
        <dbReference type="EMBL" id="CAG8845449.1"/>
    </source>
</evidence>
<accession>A0ABN7X109</accession>
<gene>
    <name evidence="1" type="ORF">GMARGA_LOCUS37644</name>
</gene>
<feature type="non-terminal residue" evidence="1">
    <location>
        <position position="45"/>
    </location>
</feature>
<organism evidence="1 2">
    <name type="scientific">Gigaspora margarita</name>
    <dbReference type="NCBI Taxonomy" id="4874"/>
    <lineage>
        <taxon>Eukaryota</taxon>
        <taxon>Fungi</taxon>
        <taxon>Fungi incertae sedis</taxon>
        <taxon>Mucoromycota</taxon>
        <taxon>Glomeromycotina</taxon>
        <taxon>Glomeromycetes</taxon>
        <taxon>Diversisporales</taxon>
        <taxon>Gigasporaceae</taxon>
        <taxon>Gigaspora</taxon>
    </lineage>
</organism>
<evidence type="ECO:0000313" key="2">
    <source>
        <dbReference type="Proteomes" id="UP000789901"/>
    </source>
</evidence>
<reference evidence="1 2" key="1">
    <citation type="submission" date="2021-06" db="EMBL/GenBank/DDBJ databases">
        <authorList>
            <person name="Kallberg Y."/>
            <person name="Tangrot J."/>
            <person name="Rosling A."/>
        </authorList>
    </citation>
    <scope>NUCLEOTIDE SEQUENCE [LARGE SCALE GENOMIC DNA]</scope>
    <source>
        <strain evidence="1 2">120-4 pot B 10/14</strain>
    </source>
</reference>
<name>A0ABN7X109_GIGMA</name>
<dbReference type="Proteomes" id="UP000789901">
    <property type="component" value="Unassembled WGS sequence"/>
</dbReference>
<feature type="non-terminal residue" evidence="1">
    <location>
        <position position="1"/>
    </location>
</feature>
<dbReference type="EMBL" id="CAJVQB010079588">
    <property type="protein sequence ID" value="CAG8845449.1"/>
    <property type="molecule type" value="Genomic_DNA"/>
</dbReference>
<protein>
    <submittedName>
        <fullName evidence="1">9901_t:CDS:1</fullName>
    </submittedName>
</protein>
<sequence>LGVANWIKLLEGLKDLILRETTVVLESNRIERCCSNLVRFWFLYL</sequence>
<proteinExistence type="predicted"/>